<evidence type="ECO:0000313" key="7">
    <source>
        <dbReference type="EMBL" id="GAK98668.1"/>
    </source>
</evidence>
<feature type="transmembrane region" description="Helical" evidence="6">
    <location>
        <begin position="94"/>
        <end position="114"/>
    </location>
</feature>
<evidence type="ECO:0000256" key="4">
    <source>
        <dbReference type="ARBA" id="ARBA00022989"/>
    </source>
</evidence>
<proteinExistence type="predicted"/>
<gene>
    <name evidence="7" type="ORF">JCM19314_2699</name>
</gene>
<dbReference type="PANTHER" id="PTHR30250">
    <property type="entry name" value="PST FAMILY PREDICTED COLANIC ACID TRANSPORTER"/>
    <property type="match status" value="1"/>
</dbReference>
<evidence type="ECO:0000313" key="8">
    <source>
        <dbReference type="Proteomes" id="UP000029226"/>
    </source>
</evidence>
<dbReference type="Proteomes" id="UP000029226">
    <property type="component" value="Unassembled WGS sequence"/>
</dbReference>
<dbReference type="AlphaFoldDB" id="A0A090QA67"/>
<organism evidence="7 8">
    <name type="scientific">Nonlabens ulvanivorans</name>
    <name type="common">Persicivirga ulvanivorans</name>
    <dbReference type="NCBI Taxonomy" id="906888"/>
    <lineage>
        <taxon>Bacteria</taxon>
        <taxon>Pseudomonadati</taxon>
        <taxon>Bacteroidota</taxon>
        <taxon>Flavobacteriia</taxon>
        <taxon>Flavobacteriales</taxon>
        <taxon>Flavobacteriaceae</taxon>
        <taxon>Nonlabens</taxon>
    </lineage>
</organism>
<evidence type="ECO:0000256" key="2">
    <source>
        <dbReference type="ARBA" id="ARBA00022475"/>
    </source>
</evidence>
<protein>
    <submittedName>
        <fullName evidence="7">O-antigen transporter</fullName>
    </submittedName>
</protein>
<sequence length="183" mass="20868">MILGFFAGDAVVGVYSAFEKLILAAKNMYVPIYQAIYPYMSRKSWPQKKKMMMLLIPVITLIGLTGYGGVIYFFGNHIISLLYEDTRIIENVNLFKVLGLIVVFSGLNMLYLSLFAPASKLYKNRLRILVLGAIATLILNFYFVPSYGIKATIYSFTFVEGLMLLLCIYFYLRKTPNETMLNE</sequence>
<dbReference type="GO" id="GO:0005886">
    <property type="term" value="C:plasma membrane"/>
    <property type="evidence" value="ECO:0007669"/>
    <property type="project" value="UniProtKB-SubCell"/>
</dbReference>
<comment type="caution">
    <text evidence="7">The sequence shown here is derived from an EMBL/GenBank/DDBJ whole genome shotgun (WGS) entry which is preliminary data.</text>
</comment>
<comment type="subcellular location">
    <subcellularLocation>
        <location evidence="1">Cell membrane</location>
        <topology evidence="1">Multi-pass membrane protein</topology>
    </subcellularLocation>
</comment>
<dbReference type="Pfam" id="PF01943">
    <property type="entry name" value="Polysacc_synt"/>
    <property type="match status" value="1"/>
</dbReference>
<keyword evidence="5 6" id="KW-0472">Membrane</keyword>
<feature type="transmembrane region" description="Helical" evidence="6">
    <location>
        <begin position="52"/>
        <end position="74"/>
    </location>
</feature>
<name>A0A090QA67_NONUL</name>
<reference evidence="7 8" key="1">
    <citation type="journal article" date="2014" name="Genome Announc.">
        <title>Draft Genome Sequences of Marine Flavobacterium Nonlabens Strains NR17, NR24, NR27, NR32, NR33, and Ara13.</title>
        <authorList>
            <person name="Nakanishi M."/>
            <person name="Meirelles P."/>
            <person name="Suzuki R."/>
            <person name="Takatani N."/>
            <person name="Mino S."/>
            <person name="Suda W."/>
            <person name="Oshima K."/>
            <person name="Hattori M."/>
            <person name="Ohkuma M."/>
            <person name="Hosokawa M."/>
            <person name="Miyashita K."/>
            <person name="Thompson F.L."/>
            <person name="Niwa A."/>
            <person name="Sawabe T."/>
            <person name="Sawabe T."/>
        </authorList>
    </citation>
    <scope>NUCLEOTIDE SEQUENCE [LARGE SCALE GENOMIC DNA]</scope>
    <source>
        <strain evidence="8">JCM19314</strain>
    </source>
</reference>
<evidence type="ECO:0000256" key="1">
    <source>
        <dbReference type="ARBA" id="ARBA00004651"/>
    </source>
</evidence>
<feature type="transmembrane region" description="Helical" evidence="6">
    <location>
        <begin position="151"/>
        <end position="172"/>
    </location>
</feature>
<dbReference type="EMBL" id="BBMM01000001">
    <property type="protein sequence ID" value="GAK98668.1"/>
    <property type="molecule type" value="Genomic_DNA"/>
</dbReference>
<dbReference type="InterPro" id="IPR002797">
    <property type="entry name" value="Polysacc_synth"/>
</dbReference>
<accession>A0A090QA67</accession>
<keyword evidence="2" id="KW-1003">Cell membrane</keyword>
<evidence type="ECO:0000256" key="5">
    <source>
        <dbReference type="ARBA" id="ARBA00023136"/>
    </source>
</evidence>
<feature type="transmembrane region" description="Helical" evidence="6">
    <location>
        <begin position="126"/>
        <end position="145"/>
    </location>
</feature>
<evidence type="ECO:0000256" key="6">
    <source>
        <dbReference type="SAM" id="Phobius"/>
    </source>
</evidence>
<keyword evidence="3 6" id="KW-0812">Transmembrane</keyword>
<dbReference type="PANTHER" id="PTHR30250:SF11">
    <property type="entry name" value="O-ANTIGEN TRANSPORTER-RELATED"/>
    <property type="match status" value="1"/>
</dbReference>
<evidence type="ECO:0000256" key="3">
    <source>
        <dbReference type="ARBA" id="ARBA00022692"/>
    </source>
</evidence>
<dbReference type="InterPro" id="IPR050833">
    <property type="entry name" value="Poly_Biosynth_Transport"/>
</dbReference>
<keyword evidence="4 6" id="KW-1133">Transmembrane helix</keyword>